<dbReference type="SMART" id="SM00060">
    <property type="entry name" value="FN3"/>
    <property type="match status" value="1"/>
</dbReference>
<keyword evidence="14" id="KW-1185">Reference proteome</keyword>
<dbReference type="FunFam" id="3.90.190.10:FF:000102">
    <property type="entry name" value="Receptor-type tyrosine-protein phosphatase"/>
    <property type="match status" value="1"/>
</dbReference>
<dbReference type="Proteomes" id="UP000828390">
    <property type="component" value="Unassembled WGS sequence"/>
</dbReference>
<evidence type="ECO:0000256" key="5">
    <source>
        <dbReference type="ARBA" id="ARBA00022801"/>
    </source>
</evidence>
<name>A0A9D4GBJ0_DREPO</name>
<dbReference type="PROSITE" id="PS50056">
    <property type="entry name" value="TYR_PHOSPHATASE_2"/>
    <property type="match status" value="2"/>
</dbReference>
<evidence type="ECO:0000259" key="10">
    <source>
        <dbReference type="PROSITE" id="PS50055"/>
    </source>
</evidence>
<dbReference type="SUPFAM" id="SSF48726">
    <property type="entry name" value="Immunoglobulin"/>
    <property type="match status" value="1"/>
</dbReference>
<keyword evidence="6" id="KW-0904">Protein phosphatase</keyword>
<feature type="domain" description="Tyrosine-protein phosphatase" evidence="10">
    <location>
        <begin position="755"/>
        <end position="1014"/>
    </location>
</feature>
<organism evidence="13 14">
    <name type="scientific">Dreissena polymorpha</name>
    <name type="common">Zebra mussel</name>
    <name type="synonym">Mytilus polymorpha</name>
    <dbReference type="NCBI Taxonomy" id="45954"/>
    <lineage>
        <taxon>Eukaryota</taxon>
        <taxon>Metazoa</taxon>
        <taxon>Spiralia</taxon>
        <taxon>Lophotrochozoa</taxon>
        <taxon>Mollusca</taxon>
        <taxon>Bivalvia</taxon>
        <taxon>Autobranchia</taxon>
        <taxon>Heteroconchia</taxon>
        <taxon>Euheterodonta</taxon>
        <taxon>Imparidentia</taxon>
        <taxon>Neoheterodontei</taxon>
        <taxon>Myida</taxon>
        <taxon>Dreissenoidea</taxon>
        <taxon>Dreissenidae</taxon>
        <taxon>Dreissena</taxon>
    </lineage>
</organism>
<dbReference type="InterPro" id="IPR050348">
    <property type="entry name" value="Protein-Tyr_Phosphatase"/>
</dbReference>
<dbReference type="AlphaFoldDB" id="A0A9D4GBJ0"/>
<dbReference type="EC" id="3.1.3.48" evidence="3"/>
<evidence type="ECO:0000256" key="6">
    <source>
        <dbReference type="ARBA" id="ARBA00022912"/>
    </source>
</evidence>
<keyword evidence="9" id="KW-0812">Transmembrane</keyword>
<evidence type="ECO:0000256" key="3">
    <source>
        <dbReference type="ARBA" id="ARBA00013064"/>
    </source>
</evidence>
<dbReference type="GO" id="GO:0016020">
    <property type="term" value="C:membrane"/>
    <property type="evidence" value="ECO:0007669"/>
    <property type="project" value="UniProtKB-SubCell"/>
</dbReference>
<dbReference type="InterPro" id="IPR013783">
    <property type="entry name" value="Ig-like_fold"/>
</dbReference>
<reference evidence="13" key="1">
    <citation type="journal article" date="2019" name="bioRxiv">
        <title>The Genome of the Zebra Mussel, Dreissena polymorpha: A Resource for Invasive Species Research.</title>
        <authorList>
            <person name="McCartney M.A."/>
            <person name="Auch B."/>
            <person name="Kono T."/>
            <person name="Mallez S."/>
            <person name="Zhang Y."/>
            <person name="Obille A."/>
            <person name="Becker A."/>
            <person name="Abrahante J.E."/>
            <person name="Garbe J."/>
            <person name="Badalamenti J.P."/>
            <person name="Herman A."/>
            <person name="Mangelson H."/>
            <person name="Liachko I."/>
            <person name="Sullivan S."/>
            <person name="Sone E.D."/>
            <person name="Koren S."/>
            <person name="Silverstein K.A.T."/>
            <person name="Beckman K.B."/>
            <person name="Gohl D.M."/>
        </authorList>
    </citation>
    <scope>NUCLEOTIDE SEQUENCE</scope>
    <source>
        <strain evidence="13">Duluth1</strain>
        <tissue evidence="13">Whole animal</tissue>
    </source>
</reference>
<comment type="similarity">
    <text evidence="2">Belongs to the protein-tyrosine phosphatase family.</text>
</comment>
<reference evidence="13" key="2">
    <citation type="submission" date="2020-11" db="EMBL/GenBank/DDBJ databases">
        <authorList>
            <person name="McCartney M.A."/>
            <person name="Auch B."/>
            <person name="Kono T."/>
            <person name="Mallez S."/>
            <person name="Becker A."/>
            <person name="Gohl D.M."/>
            <person name="Silverstein K.A.T."/>
            <person name="Koren S."/>
            <person name="Bechman K.B."/>
            <person name="Herman A."/>
            <person name="Abrahante J.E."/>
            <person name="Garbe J."/>
        </authorList>
    </citation>
    <scope>NUCLEOTIDE SEQUENCE</scope>
    <source>
        <strain evidence="13">Duluth1</strain>
        <tissue evidence="13">Whole animal</tissue>
    </source>
</reference>
<dbReference type="EMBL" id="JAIWYP010000006">
    <property type="protein sequence ID" value="KAH3810992.1"/>
    <property type="molecule type" value="Genomic_DNA"/>
</dbReference>
<feature type="domain" description="Tyrosine specific protein phosphatases" evidence="11">
    <location>
        <begin position="933"/>
        <end position="1005"/>
    </location>
</feature>
<gene>
    <name evidence="13" type="ORF">DPMN_139392</name>
</gene>
<comment type="catalytic activity">
    <reaction evidence="8">
        <text>O-phospho-L-tyrosyl-[protein] + H2O = L-tyrosyl-[protein] + phosphate</text>
        <dbReference type="Rhea" id="RHEA:10684"/>
        <dbReference type="Rhea" id="RHEA-COMP:10136"/>
        <dbReference type="Rhea" id="RHEA-COMP:20101"/>
        <dbReference type="ChEBI" id="CHEBI:15377"/>
        <dbReference type="ChEBI" id="CHEBI:43474"/>
        <dbReference type="ChEBI" id="CHEBI:46858"/>
        <dbReference type="ChEBI" id="CHEBI:61978"/>
        <dbReference type="EC" id="3.1.3.48"/>
    </reaction>
</comment>
<comment type="subcellular location">
    <subcellularLocation>
        <location evidence="1">Membrane</location>
        <topology evidence="1">Single-pass membrane protein</topology>
    </subcellularLocation>
</comment>
<dbReference type="GO" id="GO:0004725">
    <property type="term" value="F:protein tyrosine phosphatase activity"/>
    <property type="evidence" value="ECO:0007669"/>
    <property type="project" value="UniProtKB-EC"/>
</dbReference>
<evidence type="ECO:0000256" key="7">
    <source>
        <dbReference type="ARBA" id="ARBA00023136"/>
    </source>
</evidence>
<dbReference type="Gene3D" id="2.60.40.10">
    <property type="entry name" value="Immunoglobulins"/>
    <property type="match status" value="2"/>
</dbReference>
<comment type="caution">
    <text evidence="13">The sequence shown here is derived from an EMBL/GenBank/DDBJ whole genome shotgun (WGS) entry which is preliminary data.</text>
</comment>
<feature type="domain" description="Tyrosine specific protein phosphatases" evidence="11">
    <location>
        <begin position="652"/>
        <end position="723"/>
    </location>
</feature>
<dbReference type="PANTHER" id="PTHR19134:SF562">
    <property type="entry name" value="PROTEIN-TYROSINE-PHOSPHATASE"/>
    <property type="match status" value="1"/>
</dbReference>
<dbReference type="InterPro" id="IPR000387">
    <property type="entry name" value="Tyr_Pase_dom"/>
</dbReference>
<accession>A0A9D4GBJ0</accession>
<dbReference type="CDD" id="cd00063">
    <property type="entry name" value="FN3"/>
    <property type="match status" value="1"/>
</dbReference>
<evidence type="ECO:0000256" key="4">
    <source>
        <dbReference type="ARBA" id="ARBA00022729"/>
    </source>
</evidence>
<sequence length="1137" mass="129541">MEPTGCEESKGVSESSFYLDVQYAAELKQFLVKGFDTFNTISVNESDRVDFICEFDSDPVANVSILNGTHVLQTKQSDILSATITAARCEYDSNVYKCVGRNKHSTDLQEQTMQLVIHCSPRQSPFSPPIKNVSSVLHGATMLTFTIIAYPLPEGSAYTWYKLNGSTWENISHKLSTSITVSPNGLQTNLSISRVQASDLGRYKVTVYNELGETHGEFTIRAYDRPEMPKDFRVKEGTLGLQSITVEWKSGFNGGIEQLFSIRHKTQHSETQWIERNISSHYNNYTFHDLSPGTTYVLQLIAINAVGKSDETEAITVTTLVKLETEDEQKSEGGVVAASVSIIIGVAIVVAAVVVVVIIYRQKLEKPTNTVLQRIWRLRLRRSSSRCSSFDNLGMSITQTSGRTRRKKRSAETAVNGGIEEIQQNTNRIYKREQARLSKHKIKTFVNFTGRNISIADLREFVANAEVDPSNVFDEFINLTAQTEESSYSTNTAMADANDEKNRYNNVFPYDKNRVVLPVINKDKNSDYINASFIDGYTIPKKYIAGQGPLSCTVEDTWRMILTERISVVVMLTNLFEESKSKCHQYWPDKLNEIVHYGEHIVKIAEEEHYADFVLRKLNCSKVGFKDVHFVTHCHFTSWPDRNVPDTALSLLQYWRKVRSVNIKQQFPWFVHCSAGVGRTGTFIALDYLYDQGTTEKQVNVFDAVLRLREQRVNMVQTQLQYLYLHDVLCEALCPIGDVVTQQTYVDNRLSTETLNDEYREMGKSYLPDYENVDNDHDCLEKFYGEKPENKQKNMDPTLIPDDKFRPALKLSVQLEGHNDYINAVHVSSFLEQNKLILTQSTKFSTEIDFVRLLHDHNVKDVVTFCEKVSPFVPVGDSVLLLGSFTAIPLSNISRGTYVEYVVRYKHIEQKSFDVRVFHFLKWPKDAYVCKADDLLKVIIAVQDYSKNGPVVIQCNDGFTRSGMFAVMWCLLERIKCEGNVAVAETVRMVRKRRKQVITSEEQYRFCHECIRTFVEADMVAADKTMRMPWLVWSDPGRILLLVLLLAVATLCMATELFVDVDQSPVPMRMERRAPSGCNPNSRLQRLEDGVVSLHMGYVVEQFMRGKGSLHVRGGRLHWGRRHLKQGRCMDAVGMLE</sequence>
<dbReference type="SMART" id="SM00404">
    <property type="entry name" value="PTPc_motif"/>
    <property type="match status" value="2"/>
</dbReference>
<dbReference type="SMART" id="SM00194">
    <property type="entry name" value="PTPc"/>
    <property type="match status" value="2"/>
</dbReference>
<dbReference type="PRINTS" id="PR00700">
    <property type="entry name" value="PRTYPHPHTASE"/>
</dbReference>
<dbReference type="Pfam" id="PF00041">
    <property type="entry name" value="fn3"/>
    <property type="match status" value="1"/>
</dbReference>
<dbReference type="InterPro" id="IPR036179">
    <property type="entry name" value="Ig-like_dom_sf"/>
</dbReference>
<evidence type="ECO:0000259" key="12">
    <source>
        <dbReference type="PROSITE" id="PS50853"/>
    </source>
</evidence>
<feature type="domain" description="Fibronectin type-III" evidence="12">
    <location>
        <begin position="228"/>
        <end position="322"/>
    </location>
</feature>
<dbReference type="SUPFAM" id="SSF49265">
    <property type="entry name" value="Fibronectin type III"/>
    <property type="match status" value="1"/>
</dbReference>
<keyword evidence="7 9" id="KW-0472">Membrane</keyword>
<dbReference type="InterPro" id="IPR003961">
    <property type="entry name" value="FN3_dom"/>
</dbReference>
<dbReference type="InterPro" id="IPR000242">
    <property type="entry name" value="PTP_cat"/>
</dbReference>
<dbReference type="InterPro" id="IPR016130">
    <property type="entry name" value="Tyr_Pase_AS"/>
</dbReference>
<keyword evidence="4" id="KW-0732">Signal</keyword>
<proteinExistence type="inferred from homology"/>
<evidence type="ECO:0000256" key="2">
    <source>
        <dbReference type="ARBA" id="ARBA00009580"/>
    </source>
</evidence>
<dbReference type="SUPFAM" id="SSF52799">
    <property type="entry name" value="(Phosphotyrosine protein) phosphatases II"/>
    <property type="match status" value="2"/>
</dbReference>
<dbReference type="InterPro" id="IPR003595">
    <property type="entry name" value="Tyr_Pase_cat"/>
</dbReference>
<feature type="domain" description="Tyrosine-protein phosphatase" evidence="10">
    <location>
        <begin position="472"/>
        <end position="732"/>
    </location>
</feature>
<dbReference type="PROSITE" id="PS50853">
    <property type="entry name" value="FN3"/>
    <property type="match status" value="1"/>
</dbReference>
<dbReference type="Pfam" id="PF00102">
    <property type="entry name" value="Y_phosphatase"/>
    <property type="match status" value="2"/>
</dbReference>
<dbReference type="PROSITE" id="PS00383">
    <property type="entry name" value="TYR_PHOSPHATASE_1"/>
    <property type="match status" value="1"/>
</dbReference>
<dbReference type="Gene3D" id="3.90.190.10">
    <property type="entry name" value="Protein tyrosine phosphatase superfamily"/>
    <property type="match status" value="2"/>
</dbReference>
<protein>
    <recommendedName>
        <fullName evidence="3">protein-tyrosine-phosphatase</fullName>
        <ecNumber evidence="3">3.1.3.48</ecNumber>
    </recommendedName>
</protein>
<evidence type="ECO:0000313" key="14">
    <source>
        <dbReference type="Proteomes" id="UP000828390"/>
    </source>
</evidence>
<dbReference type="PROSITE" id="PS50055">
    <property type="entry name" value="TYR_PHOSPHATASE_PTP"/>
    <property type="match status" value="2"/>
</dbReference>
<keyword evidence="9" id="KW-1133">Transmembrane helix</keyword>
<feature type="transmembrane region" description="Helical" evidence="9">
    <location>
        <begin position="335"/>
        <end position="360"/>
    </location>
</feature>
<evidence type="ECO:0000256" key="1">
    <source>
        <dbReference type="ARBA" id="ARBA00004167"/>
    </source>
</evidence>
<dbReference type="InterPro" id="IPR029021">
    <property type="entry name" value="Prot-tyrosine_phosphatase-like"/>
</dbReference>
<evidence type="ECO:0000256" key="9">
    <source>
        <dbReference type="SAM" id="Phobius"/>
    </source>
</evidence>
<evidence type="ECO:0000256" key="8">
    <source>
        <dbReference type="ARBA" id="ARBA00051722"/>
    </source>
</evidence>
<dbReference type="InterPro" id="IPR036116">
    <property type="entry name" value="FN3_sf"/>
</dbReference>
<dbReference type="PANTHER" id="PTHR19134">
    <property type="entry name" value="RECEPTOR-TYPE TYROSINE-PROTEIN PHOSPHATASE"/>
    <property type="match status" value="1"/>
</dbReference>
<evidence type="ECO:0000313" key="13">
    <source>
        <dbReference type="EMBL" id="KAH3810992.1"/>
    </source>
</evidence>
<dbReference type="CDD" id="cd00047">
    <property type="entry name" value="PTPc"/>
    <property type="match status" value="2"/>
</dbReference>
<evidence type="ECO:0000259" key="11">
    <source>
        <dbReference type="PROSITE" id="PS50056"/>
    </source>
</evidence>
<keyword evidence="5" id="KW-0378">Hydrolase</keyword>